<dbReference type="InterPro" id="IPR021314">
    <property type="entry name" value="DUF2911"/>
</dbReference>
<name>A0AAP2D4K4_9BACT</name>
<feature type="transmembrane region" description="Helical" evidence="1">
    <location>
        <begin position="6"/>
        <end position="26"/>
    </location>
</feature>
<protein>
    <submittedName>
        <fullName evidence="2">DUF2911 domain-containing protein</fullName>
    </submittedName>
</protein>
<dbReference type="Proteomes" id="UP001319180">
    <property type="component" value="Unassembled WGS sequence"/>
</dbReference>
<evidence type="ECO:0000313" key="3">
    <source>
        <dbReference type="Proteomes" id="UP001319180"/>
    </source>
</evidence>
<evidence type="ECO:0000313" key="2">
    <source>
        <dbReference type="EMBL" id="MBT1685213.1"/>
    </source>
</evidence>
<organism evidence="2 3">
    <name type="scientific">Dawidia soli</name>
    <dbReference type="NCBI Taxonomy" id="2782352"/>
    <lineage>
        <taxon>Bacteria</taxon>
        <taxon>Pseudomonadati</taxon>
        <taxon>Bacteroidota</taxon>
        <taxon>Cytophagia</taxon>
        <taxon>Cytophagales</taxon>
        <taxon>Chryseotaleaceae</taxon>
        <taxon>Dawidia</taxon>
    </lineage>
</organism>
<sequence length="184" mass="21120">MKKFLIISGVAVAILIMLVFAVMYFMKKQTKMASPEESVVFSQDKLTINVFYNRPYKKGRVIYGGLVPYGKVWRTGANEATTFKTSQDLKFEGKTLRKGTYSLWTIPGEDTWTIIFNSEYGQWGVSSDGEANRSPDRDVLQVQVHPVLQDREFEQFTIAFEKLGEEVEMVLMWDKTLVAVPFTY</sequence>
<comment type="caution">
    <text evidence="2">The sequence shown here is derived from an EMBL/GenBank/DDBJ whole genome shotgun (WGS) entry which is preliminary data.</text>
</comment>
<proteinExistence type="predicted"/>
<gene>
    <name evidence="2" type="ORF">KK078_01535</name>
</gene>
<dbReference type="EMBL" id="JAHESC010000002">
    <property type="protein sequence ID" value="MBT1685213.1"/>
    <property type="molecule type" value="Genomic_DNA"/>
</dbReference>
<dbReference type="Pfam" id="PF11138">
    <property type="entry name" value="DUF2911"/>
    <property type="match status" value="1"/>
</dbReference>
<dbReference type="RefSeq" id="WP_254088468.1">
    <property type="nucleotide sequence ID" value="NZ_JAHESC010000002.1"/>
</dbReference>
<keyword evidence="1" id="KW-0812">Transmembrane</keyword>
<keyword evidence="1" id="KW-0472">Membrane</keyword>
<keyword evidence="1" id="KW-1133">Transmembrane helix</keyword>
<dbReference type="AlphaFoldDB" id="A0AAP2D4K4"/>
<accession>A0AAP2D4K4</accession>
<reference evidence="2 3" key="1">
    <citation type="submission" date="2021-05" db="EMBL/GenBank/DDBJ databases">
        <title>A Polyphasic approach of four new species of the genus Ohtaekwangia: Ohtaekwangia histidinii sp. nov., Ohtaekwangia cretensis sp. nov., Ohtaekwangia indiensis sp. nov., Ohtaekwangia reichenbachii sp. nov. from diverse environment.</title>
        <authorList>
            <person name="Octaviana S."/>
        </authorList>
    </citation>
    <scope>NUCLEOTIDE SEQUENCE [LARGE SCALE GENOMIC DNA]</scope>
    <source>
        <strain evidence="2 3">PWU37</strain>
    </source>
</reference>
<keyword evidence="3" id="KW-1185">Reference proteome</keyword>
<evidence type="ECO:0000256" key="1">
    <source>
        <dbReference type="SAM" id="Phobius"/>
    </source>
</evidence>